<name>A0A4S5E3B5_9MICC</name>
<dbReference type="Proteomes" id="UP000305233">
    <property type="component" value="Unassembled WGS sequence"/>
</dbReference>
<feature type="compositionally biased region" description="Pro residues" evidence="1">
    <location>
        <begin position="30"/>
        <end position="76"/>
    </location>
</feature>
<feature type="transmembrane region" description="Helical" evidence="2">
    <location>
        <begin position="229"/>
        <end position="249"/>
    </location>
</feature>
<feature type="region of interest" description="Disordered" evidence="1">
    <location>
        <begin position="26"/>
        <end position="208"/>
    </location>
</feature>
<sequence length="258" mass="24969">MRAPLALPTLVISVGLVLTAPTAAVATTLPPAPPPVVEPTVESPPTPVDPPVVDLPPVVDPPPVMGPPPGVDPPPTGTAVPEPVVTGQDPGPEPERPAPTPSAADPEPGSAEPQGPTGASPDTAPGADAGVESPIGEPPGGAAPRQAVEGGIGVPARGTVVPAREAVPGVGGGGDRSAPTEPRSGSPARDLGTSTSSSAPAVAEVEDPARADDMAGVLRADAGASFRNTAAGILSVVALLLVAAIAVVAQPGRRRGTH</sequence>
<dbReference type="RefSeq" id="WP_136454976.1">
    <property type="nucleotide sequence ID" value="NZ_SSWH01000009.1"/>
</dbReference>
<evidence type="ECO:0000256" key="2">
    <source>
        <dbReference type="SAM" id="Phobius"/>
    </source>
</evidence>
<proteinExistence type="predicted"/>
<keyword evidence="2" id="KW-0472">Membrane</keyword>
<feature type="chain" id="PRO_5020769116" evidence="3">
    <location>
        <begin position="27"/>
        <end position="258"/>
    </location>
</feature>
<comment type="caution">
    <text evidence="4">The sequence shown here is derived from an EMBL/GenBank/DDBJ whole genome shotgun (WGS) entry which is preliminary data.</text>
</comment>
<dbReference type="AlphaFoldDB" id="A0A4S5E3B5"/>
<feature type="signal peptide" evidence="3">
    <location>
        <begin position="1"/>
        <end position="26"/>
    </location>
</feature>
<evidence type="ECO:0000256" key="3">
    <source>
        <dbReference type="SAM" id="SignalP"/>
    </source>
</evidence>
<protein>
    <submittedName>
        <fullName evidence="4">Uncharacterized protein</fullName>
    </submittedName>
</protein>
<gene>
    <name evidence="4" type="ORF">E8P82_11340</name>
</gene>
<evidence type="ECO:0000313" key="4">
    <source>
        <dbReference type="EMBL" id="THJ65863.1"/>
    </source>
</evidence>
<keyword evidence="2" id="KW-1133">Transmembrane helix</keyword>
<keyword evidence="3" id="KW-0732">Signal</keyword>
<keyword evidence="2" id="KW-0812">Transmembrane</keyword>
<evidence type="ECO:0000313" key="5">
    <source>
        <dbReference type="Proteomes" id="UP000305233"/>
    </source>
</evidence>
<dbReference type="EMBL" id="SSWH01000009">
    <property type="protein sequence ID" value="THJ65863.1"/>
    <property type="molecule type" value="Genomic_DNA"/>
</dbReference>
<keyword evidence="5" id="KW-1185">Reference proteome</keyword>
<reference evidence="4 5" key="1">
    <citation type="submission" date="2019-04" db="EMBL/GenBank/DDBJ databases">
        <authorList>
            <person name="Liu Q."/>
            <person name="Xin Y.-H."/>
        </authorList>
    </citation>
    <scope>NUCLEOTIDE SEQUENCE [LARGE SCALE GENOMIC DNA]</scope>
    <source>
        <strain evidence="4 5">AM23</strain>
    </source>
</reference>
<organism evidence="4 5">
    <name type="scientific">Arthrobacter echini</name>
    <dbReference type="NCBI Taxonomy" id="1529066"/>
    <lineage>
        <taxon>Bacteria</taxon>
        <taxon>Bacillati</taxon>
        <taxon>Actinomycetota</taxon>
        <taxon>Actinomycetes</taxon>
        <taxon>Micrococcales</taxon>
        <taxon>Micrococcaceae</taxon>
        <taxon>Arthrobacter</taxon>
    </lineage>
</organism>
<accession>A0A4S5E3B5</accession>
<evidence type="ECO:0000256" key="1">
    <source>
        <dbReference type="SAM" id="MobiDB-lite"/>
    </source>
</evidence>